<evidence type="ECO:0000313" key="3">
    <source>
        <dbReference type="EMBL" id="CAG2007224.1"/>
    </source>
</evidence>
<organism evidence="3 4">
    <name type="scientific">Gibberella zeae</name>
    <name type="common">Wheat head blight fungus</name>
    <name type="synonym">Fusarium graminearum</name>
    <dbReference type="NCBI Taxonomy" id="5518"/>
    <lineage>
        <taxon>Eukaryota</taxon>
        <taxon>Fungi</taxon>
        <taxon>Dikarya</taxon>
        <taxon>Ascomycota</taxon>
        <taxon>Pezizomycotina</taxon>
        <taxon>Sordariomycetes</taxon>
        <taxon>Hypocreomycetidae</taxon>
        <taxon>Hypocreales</taxon>
        <taxon>Nectriaceae</taxon>
        <taxon>Fusarium</taxon>
    </lineage>
</organism>
<dbReference type="Proteomes" id="UP000746612">
    <property type="component" value="Unassembled WGS sequence"/>
</dbReference>
<evidence type="ECO:0000259" key="2">
    <source>
        <dbReference type="Pfam" id="PF00961"/>
    </source>
</evidence>
<evidence type="ECO:0000313" key="4">
    <source>
        <dbReference type="Proteomes" id="UP000746612"/>
    </source>
</evidence>
<name>A0A9N8RPR3_GIBZA</name>
<reference evidence="3" key="1">
    <citation type="submission" date="2021-03" db="EMBL/GenBank/DDBJ databases">
        <authorList>
            <person name="Alouane T."/>
            <person name="Langin T."/>
            <person name="Bonhomme L."/>
        </authorList>
    </citation>
    <scope>NUCLEOTIDE SEQUENCE</scope>
    <source>
        <strain evidence="3">MDC_Fg202</strain>
    </source>
</reference>
<gene>
    <name evidence="3" type="ORF">MDCFG202_LOCUS537523</name>
</gene>
<dbReference type="SUPFAM" id="SSF55608">
    <property type="entry name" value="Homing endonucleases"/>
    <property type="match status" value="1"/>
</dbReference>
<dbReference type="Gene3D" id="3.10.28.10">
    <property type="entry name" value="Homing endonucleases"/>
    <property type="match status" value="1"/>
</dbReference>
<feature type="chain" id="PRO_5040126768" description="Homing endonuclease LAGLIDADG domain-containing protein" evidence="1">
    <location>
        <begin position="17"/>
        <end position="91"/>
    </location>
</feature>
<protein>
    <recommendedName>
        <fullName evidence="2">Homing endonuclease LAGLIDADG domain-containing protein</fullName>
    </recommendedName>
</protein>
<dbReference type="InterPro" id="IPR004860">
    <property type="entry name" value="LAGLIDADG_dom"/>
</dbReference>
<feature type="signal peptide" evidence="1">
    <location>
        <begin position="1"/>
        <end position="16"/>
    </location>
</feature>
<dbReference type="GO" id="GO:0004519">
    <property type="term" value="F:endonuclease activity"/>
    <property type="evidence" value="ECO:0007669"/>
    <property type="project" value="InterPro"/>
</dbReference>
<dbReference type="InterPro" id="IPR027434">
    <property type="entry name" value="Homing_endonucl"/>
</dbReference>
<dbReference type="AlphaFoldDB" id="A0A9N8RPR3"/>
<accession>A0A9N8RPR3</accession>
<feature type="domain" description="Homing endonuclease LAGLIDADG" evidence="2">
    <location>
        <begin position="12"/>
        <end position="76"/>
    </location>
</feature>
<evidence type="ECO:0000256" key="1">
    <source>
        <dbReference type="SAM" id="SignalP"/>
    </source>
</evidence>
<dbReference type="EMBL" id="CAJPIJ010000186">
    <property type="protein sequence ID" value="CAG2007224.1"/>
    <property type="molecule type" value="Genomic_DNA"/>
</dbReference>
<comment type="caution">
    <text evidence="3">The sequence shown here is derived from an EMBL/GenBank/DDBJ whole genome shotgun (WGS) entry which is preliminary data.</text>
</comment>
<dbReference type="Pfam" id="PF00961">
    <property type="entry name" value="LAGLIDADG_1"/>
    <property type="match status" value="1"/>
</dbReference>
<proteinExistence type="predicted"/>
<sequence length="91" mass="10666">MLILLYLLLLIDRDKELLESLIQTLNCGRYIVKPDCGEFIVEKFTDVRDKIIPIFEKFKLRHGGAKSLNYEDFKKAALLIVEQLLLMRTTH</sequence>
<keyword evidence="1" id="KW-0732">Signal</keyword>